<feature type="transmembrane region" description="Helical" evidence="22">
    <location>
        <begin position="223"/>
        <end position="241"/>
    </location>
</feature>
<dbReference type="PANTHER" id="PTHR42829">
    <property type="entry name" value="NADH-UBIQUINONE OXIDOREDUCTASE CHAIN 5"/>
    <property type="match status" value="1"/>
</dbReference>
<evidence type="ECO:0000256" key="21">
    <source>
        <dbReference type="ARBA" id="ARBA00048026"/>
    </source>
</evidence>
<name>A0A1S5S2N3_9APIA</name>
<dbReference type="GO" id="GO:0009535">
    <property type="term" value="C:chloroplast thylakoid membrane"/>
    <property type="evidence" value="ECO:0007669"/>
    <property type="project" value="UniProtKB-SubCell"/>
</dbReference>
<evidence type="ECO:0000256" key="9">
    <source>
        <dbReference type="ARBA" id="ARBA00022692"/>
    </source>
</evidence>
<evidence type="ECO:0000256" key="5">
    <source>
        <dbReference type="ARBA" id="ARBA00018648"/>
    </source>
</evidence>
<feature type="transmembrane region" description="Helical" evidence="22">
    <location>
        <begin position="395"/>
        <end position="414"/>
    </location>
</feature>
<evidence type="ECO:0000256" key="17">
    <source>
        <dbReference type="ARBA" id="ARBA00023136"/>
    </source>
</evidence>
<evidence type="ECO:0000256" key="12">
    <source>
        <dbReference type="ARBA" id="ARBA00022957"/>
    </source>
</evidence>
<dbReference type="GO" id="GO:0015990">
    <property type="term" value="P:electron transport coupled proton transport"/>
    <property type="evidence" value="ECO:0007669"/>
    <property type="project" value="TreeGrafter"/>
</dbReference>
<feature type="transmembrane region" description="Helical" evidence="22">
    <location>
        <begin position="723"/>
        <end position="740"/>
    </location>
</feature>
<feature type="transmembrane region" description="Helical" evidence="22">
    <location>
        <begin position="320"/>
        <end position="341"/>
    </location>
</feature>
<keyword evidence="9 22" id="KW-0812">Transmembrane</keyword>
<comment type="catalytic activity">
    <reaction evidence="21">
        <text>a plastoquinone + NADH + (n+1) H(+)(in) = a plastoquinol + NAD(+) + n H(+)(out)</text>
        <dbReference type="Rhea" id="RHEA:42608"/>
        <dbReference type="Rhea" id="RHEA-COMP:9561"/>
        <dbReference type="Rhea" id="RHEA-COMP:9562"/>
        <dbReference type="ChEBI" id="CHEBI:15378"/>
        <dbReference type="ChEBI" id="CHEBI:17757"/>
        <dbReference type="ChEBI" id="CHEBI:57540"/>
        <dbReference type="ChEBI" id="CHEBI:57945"/>
        <dbReference type="ChEBI" id="CHEBI:62192"/>
    </reaction>
</comment>
<dbReference type="Pfam" id="PF00662">
    <property type="entry name" value="Proton_antipo_N"/>
    <property type="match status" value="1"/>
</dbReference>
<evidence type="ECO:0000259" key="23">
    <source>
        <dbReference type="Pfam" id="PF00361"/>
    </source>
</evidence>
<keyword evidence="17 22" id="KW-0472">Membrane</keyword>
<comment type="subcellular location">
    <subcellularLocation>
        <location evidence="2">Plastid</location>
        <location evidence="2">Chloroplast thylakoid membrane</location>
        <topology evidence="2">Multi-pass membrane protein</topology>
    </subcellularLocation>
</comment>
<dbReference type="PRINTS" id="PR01434">
    <property type="entry name" value="NADHDHGNASE5"/>
</dbReference>
<gene>
    <name evidence="26" type="primary">ndhF</name>
</gene>
<evidence type="ECO:0000256" key="14">
    <source>
        <dbReference type="ARBA" id="ARBA00022989"/>
    </source>
</evidence>
<feature type="transmembrane region" description="Helical" evidence="22">
    <location>
        <begin position="6"/>
        <end position="28"/>
    </location>
</feature>
<evidence type="ECO:0000256" key="1">
    <source>
        <dbReference type="ARBA" id="ARBA00004059"/>
    </source>
</evidence>
<feature type="transmembrane region" description="Helical" evidence="22">
    <location>
        <begin position="187"/>
        <end position="203"/>
    </location>
</feature>
<evidence type="ECO:0000256" key="2">
    <source>
        <dbReference type="ARBA" id="ARBA00004454"/>
    </source>
</evidence>
<keyword evidence="15" id="KW-0520">NAD</keyword>
<dbReference type="GO" id="GO:0008137">
    <property type="term" value="F:NADH dehydrogenase (ubiquinone) activity"/>
    <property type="evidence" value="ECO:0007669"/>
    <property type="project" value="InterPro"/>
</dbReference>
<geneLocation type="plastid" evidence="26"/>
<feature type="domain" description="NADH:ubiquinone/plastoquinone oxidoreductase chloroplast chain 5 C-terminal" evidence="25">
    <location>
        <begin position="450"/>
        <end position="693"/>
    </location>
</feature>
<dbReference type="InterPro" id="IPR001750">
    <property type="entry name" value="ND/Mrp_TM"/>
</dbReference>
<keyword evidence="11" id="KW-0521">NADP</keyword>
<feature type="transmembrane region" description="Helical" evidence="22">
    <location>
        <begin position="145"/>
        <end position="166"/>
    </location>
</feature>
<evidence type="ECO:0000256" key="15">
    <source>
        <dbReference type="ARBA" id="ARBA00023027"/>
    </source>
</evidence>
<evidence type="ECO:0000313" key="26">
    <source>
        <dbReference type="EMBL" id="APB95605.1"/>
    </source>
</evidence>
<feature type="domain" description="NADH:quinone oxidoreductase/Mrp antiporter transmembrane" evidence="23">
    <location>
        <begin position="141"/>
        <end position="444"/>
    </location>
</feature>
<dbReference type="InterPro" id="IPR001516">
    <property type="entry name" value="Proton_antipo_N"/>
</dbReference>
<evidence type="ECO:0000256" key="8">
    <source>
        <dbReference type="ARBA" id="ARBA00022640"/>
    </source>
</evidence>
<keyword evidence="8 26" id="KW-0934">Plastid</keyword>
<proteinExistence type="inferred from homology"/>
<reference evidence="26" key="1">
    <citation type="submission" date="2016-09" db="EMBL/GenBank/DDBJ databases">
        <authorList>
            <person name="Capua I."/>
            <person name="De Benedictis P."/>
            <person name="Joannis T."/>
            <person name="Lombin L.H."/>
            <person name="Cattoli G."/>
        </authorList>
    </citation>
    <scope>NUCLEOTIDE SEQUENCE</scope>
</reference>
<feature type="transmembrane region" description="Helical" evidence="22">
    <location>
        <begin position="550"/>
        <end position="571"/>
    </location>
</feature>
<feature type="transmembrane region" description="Helical" evidence="22">
    <location>
        <begin position="426"/>
        <end position="449"/>
    </location>
</feature>
<reference evidence="26" key="2">
    <citation type="journal article" date="2017" name="Am. J. Bot.">
        <title>Entire plastid phylogeny of the carrot genus (Daucus, Apiaceae): Concordance with nuclear data and mitochondrial and nuclear DNA insertions to the plastid.</title>
        <authorList>
            <person name="Spooner D.M."/>
            <person name="Ruess H."/>
            <person name="Iorizzo M."/>
            <person name="Senalik D."/>
            <person name="Simon P."/>
        </authorList>
    </citation>
    <scope>NUCLEOTIDE SEQUENCE</scope>
</reference>
<evidence type="ECO:0000256" key="22">
    <source>
        <dbReference type="SAM" id="Phobius"/>
    </source>
</evidence>
<evidence type="ECO:0000256" key="20">
    <source>
        <dbReference type="ARBA" id="ARBA00047726"/>
    </source>
</evidence>
<dbReference type="EMBL" id="KX832322">
    <property type="protein sequence ID" value="APB95605.1"/>
    <property type="molecule type" value="Genomic_DNA"/>
</dbReference>
<feature type="transmembrane region" description="Helical" evidence="22">
    <location>
        <begin position="262"/>
        <end position="289"/>
    </location>
</feature>
<dbReference type="InterPro" id="IPR003945">
    <property type="entry name" value="NU5C-like"/>
</dbReference>
<evidence type="ECO:0000256" key="19">
    <source>
        <dbReference type="ARBA" id="ARBA00031649"/>
    </source>
</evidence>
<dbReference type="NCBIfam" id="TIGR01974">
    <property type="entry name" value="NDH_I_L"/>
    <property type="match status" value="1"/>
</dbReference>
<organism evidence="26">
    <name type="scientific">Daucus glochidiatus</name>
    <dbReference type="NCBI Taxonomy" id="180807"/>
    <lineage>
        <taxon>Eukaryota</taxon>
        <taxon>Viridiplantae</taxon>
        <taxon>Streptophyta</taxon>
        <taxon>Embryophyta</taxon>
        <taxon>Tracheophyta</taxon>
        <taxon>Spermatophyta</taxon>
        <taxon>Magnoliopsida</taxon>
        <taxon>eudicotyledons</taxon>
        <taxon>Gunneridae</taxon>
        <taxon>Pentapetalae</taxon>
        <taxon>asterids</taxon>
        <taxon>campanulids</taxon>
        <taxon>Apiales</taxon>
        <taxon>Apiaceae</taxon>
        <taxon>Apioideae</taxon>
        <taxon>Scandiceae</taxon>
        <taxon>Daucinae</taxon>
        <taxon>Daucus</taxon>
        <taxon>Daucus sect. Anisactis</taxon>
    </lineage>
</organism>
<feature type="transmembrane region" description="Helical" evidence="22">
    <location>
        <begin position="609"/>
        <end position="627"/>
    </location>
</feature>
<dbReference type="Pfam" id="PF00361">
    <property type="entry name" value="Proton_antipo_M"/>
    <property type="match status" value="1"/>
</dbReference>
<keyword evidence="10" id="KW-0874">Quinone</keyword>
<dbReference type="NCBIfam" id="NF005141">
    <property type="entry name" value="PRK06590.1"/>
    <property type="match status" value="1"/>
</dbReference>
<feature type="transmembrane region" description="Helical" evidence="22">
    <location>
        <begin position="85"/>
        <end position="109"/>
    </location>
</feature>
<comment type="similarity">
    <text evidence="3">Belongs to the complex I subunit 5 family.</text>
</comment>
<evidence type="ECO:0000256" key="3">
    <source>
        <dbReference type="ARBA" id="ARBA00008200"/>
    </source>
</evidence>
<feature type="transmembrane region" description="Helical" evidence="22">
    <location>
        <begin position="295"/>
        <end position="313"/>
    </location>
</feature>
<accession>A0A1S5S2N3</accession>
<dbReference type="Gene3D" id="1.20.5.2700">
    <property type="match status" value="1"/>
</dbReference>
<sequence length="741" mass="83950">MEQTYQYAWIIPFLPLPVPMLIGAGLLLFPSATKSLRRMWAFQSVFLLSIVMLFSINLSIQQINGSSIYQYVWSWIINNDFSLEFGYLIDPLTSIMSILITTIGIMVLIYSDNYMSYDQGYLRFFAYMSFFSTSMLGLVTSSNLIQIYIFWELVGMCSYLLIGFWFTRPVAANACQKAFVTNRVGDFGLLLGILGFYWITGSFEFRDLFKILNNLISNNHNEVNFLFVTFCAVLLFAGAVAKSAQFPLHVWLPDAMEGPTPISALIHAATMVAAGIFLVARLIPLFIVIPHIMNFISLVGVITILFGATFALAQKDIKRGLAYSTMSQLGYMMLALGMGSYRSALFHLITHAYSKALLFLGSGSVIHSMETLVGYSPNKSQNMVFMGGLTKHVPITKTSFLLGTLSLCGIPPLACFWSKDEILNDTWLYSPIFAIIAWFTAGLTAFYMFRIYLLTFEGHLNVHFQNYSGKKNTPFYSISLWGKEDSKTINKNFSLLTLLTMKNPEIFSFFSKKTYQIDQNARNITQPFITITRFGNKKFFSYPYESDNTMLFPILVLVLFTLFVGSLGIPFNHEGVRLDILSKWLTPSINLLHQNLNNSIDWYEFLKDALFSVSIAIFGIFIAFFLYKPLYSSLQNWDLINSFVKTGPKRILLDKIINGIYDWSYNRGYIDAFYARFLIGGIRGLAKLTSFFDRRVIDGITNGVGVLSFFVGEGIKSIGGGRISSYLFLYFFFVAILLLII</sequence>
<dbReference type="Pfam" id="PF01010">
    <property type="entry name" value="Proton_antipo_C"/>
    <property type="match status" value="1"/>
</dbReference>
<dbReference type="PANTHER" id="PTHR42829:SF2">
    <property type="entry name" value="NADH-UBIQUINONE OXIDOREDUCTASE CHAIN 5"/>
    <property type="match status" value="1"/>
</dbReference>
<evidence type="ECO:0000256" key="4">
    <source>
        <dbReference type="ARBA" id="ARBA00011199"/>
    </source>
</evidence>
<comment type="subunit">
    <text evidence="4">NDH is composed of at least 16 different subunits, 5 of which are encoded in the nucleus.</text>
</comment>
<evidence type="ECO:0000259" key="25">
    <source>
        <dbReference type="Pfam" id="PF01010"/>
    </source>
</evidence>
<dbReference type="AlphaFoldDB" id="A0A1S5S2N3"/>
<comment type="catalytic activity">
    <reaction evidence="20">
        <text>a plastoquinone + NADPH + (n+1) H(+)(in) = a plastoquinol + NADP(+) + n H(+)(out)</text>
        <dbReference type="Rhea" id="RHEA:42612"/>
        <dbReference type="Rhea" id="RHEA-COMP:9561"/>
        <dbReference type="Rhea" id="RHEA-COMP:9562"/>
        <dbReference type="ChEBI" id="CHEBI:15378"/>
        <dbReference type="ChEBI" id="CHEBI:17757"/>
        <dbReference type="ChEBI" id="CHEBI:57783"/>
        <dbReference type="ChEBI" id="CHEBI:58349"/>
        <dbReference type="ChEBI" id="CHEBI:62192"/>
    </reaction>
</comment>
<feature type="transmembrane region" description="Helical" evidence="22">
    <location>
        <begin position="40"/>
        <end position="60"/>
    </location>
</feature>
<evidence type="ECO:0000256" key="13">
    <source>
        <dbReference type="ARBA" id="ARBA00022967"/>
    </source>
</evidence>
<dbReference type="InterPro" id="IPR002128">
    <property type="entry name" value="NADH_UbQ_OxRdtase_chlpt_su5_C"/>
</dbReference>
<feature type="transmembrane region" description="Helical" evidence="22">
    <location>
        <begin position="121"/>
        <end position="139"/>
    </location>
</feature>
<evidence type="ECO:0000256" key="10">
    <source>
        <dbReference type="ARBA" id="ARBA00022719"/>
    </source>
</evidence>
<evidence type="ECO:0000256" key="18">
    <source>
        <dbReference type="ARBA" id="ARBA00029876"/>
    </source>
</evidence>
<keyword evidence="12" id="KW-0618">Plastoquinone</keyword>
<evidence type="ECO:0000256" key="7">
    <source>
        <dbReference type="ARBA" id="ARBA00022528"/>
    </source>
</evidence>
<dbReference type="InterPro" id="IPR018393">
    <property type="entry name" value="NADHpl_OxRdtase_5_subgr"/>
</dbReference>
<dbReference type="GO" id="GO:0003954">
    <property type="term" value="F:NADH dehydrogenase activity"/>
    <property type="evidence" value="ECO:0007669"/>
    <property type="project" value="TreeGrafter"/>
</dbReference>
<keyword evidence="6" id="KW-0813">Transport</keyword>
<feature type="transmembrane region" description="Helical" evidence="22">
    <location>
        <begin position="353"/>
        <end position="375"/>
    </location>
</feature>
<dbReference type="PRINTS" id="PR01435">
    <property type="entry name" value="NPOXDRDTASE5"/>
</dbReference>
<feature type="domain" description="NADH-Ubiquinone oxidoreductase (complex I) chain 5 N-terminal" evidence="24">
    <location>
        <begin position="75"/>
        <end position="125"/>
    </location>
</feature>
<protein>
    <recommendedName>
        <fullName evidence="5">NAD(P)H-quinone oxidoreductase subunit 5, chloroplastic</fullName>
    </recommendedName>
    <alternativeName>
        <fullName evidence="19">NAD(P)H dehydrogenase subunit 5</fullName>
    </alternativeName>
    <alternativeName>
        <fullName evidence="18">NADH-plastoquinone oxidoreductase subunit 5</fullName>
    </alternativeName>
</protein>
<keyword evidence="7" id="KW-0150">Chloroplast</keyword>
<dbReference type="GO" id="GO:0048038">
    <property type="term" value="F:quinone binding"/>
    <property type="evidence" value="ECO:0007669"/>
    <property type="project" value="UniProtKB-KW"/>
</dbReference>
<evidence type="ECO:0000259" key="24">
    <source>
        <dbReference type="Pfam" id="PF00662"/>
    </source>
</evidence>
<keyword evidence="13" id="KW-1278">Translocase</keyword>
<dbReference type="GO" id="GO:0042773">
    <property type="term" value="P:ATP synthesis coupled electron transport"/>
    <property type="evidence" value="ECO:0007669"/>
    <property type="project" value="InterPro"/>
</dbReference>
<keyword evidence="16" id="KW-0793">Thylakoid</keyword>
<comment type="function">
    <text evidence="1">NDH shuttles electrons from NAD(P)H:plastoquinone, via FMN and iron-sulfur (Fe-S) centers, to quinones in the photosynthetic chain and possibly in a chloroplast respiratory chain. The immediate electron acceptor for the enzyme in this species is believed to be plastoquinone. Couples the redox reaction to proton translocation, and thus conserves the redox energy in a proton gradient.</text>
</comment>
<keyword evidence="14 22" id="KW-1133">Transmembrane helix</keyword>
<evidence type="ECO:0000256" key="11">
    <source>
        <dbReference type="ARBA" id="ARBA00022857"/>
    </source>
</evidence>
<evidence type="ECO:0000256" key="16">
    <source>
        <dbReference type="ARBA" id="ARBA00023078"/>
    </source>
</evidence>
<evidence type="ECO:0000256" key="6">
    <source>
        <dbReference type="ARBA" id="ARBA00022448"/>
    </source>
</evidence>